<keyword evidence="11" id="KW-0539">Nucleus</keyword>
<dbReference type="PANTHER" id="PTHR40626:SF11">
    <property type="entry name" value="ZINC FINGER PROTEIN YPR022C"/>
    <property type="match status" value="1"/>
</dbReference>
<feature type="compositionally biased region" description="Low complexity" evidence="13">
    <location>
        <begin position="314"/>
        <end position="330"/>
    </location>
</feature>
<feature type="region of interest" description="Disordered" evidence="13">
    <location>
        <begin position="273"/>
        <end position="371"/>
    </location>
</feature>
<dbReference type="PANTHER" id="PTHR40626">
    <property type="entry name" value="MIP31509P"/>
    <property type="match status" value="1"/>
</dbReference>
<feature type="region of interest" description="Disordered" evidence="13">
    <location>
        <begin position="681"/>
        <end position="719"/>
    </location>
</feature>
<dbReference type="SUPFAM" id="SSF57667">
    <property type="entry name" value="beta-beta-alpha zinc fingers"/>
    <property type="match status" value="1"/>
</dbReference>
<feature type="compositionally biased region" description="Low complexity" evidence="13">
    <location>
        <begin position="351"/>
        <end position="365"/>
    </location>
</feature>
<keyword evidence="6 12" id="KW-0863">Zinc-finger</keyword>
<feature type="compositionally biased region" description="Basic residues" evidence="13">
    <location>
        <begin position="472"/>
        <end position="483"/>
    </location>
</feature>
<feature type="domain" description="C2H2-type" evidence="14">
    <location>
        <begin position="590"/>
        <end position="618"/>
    </location>
</feature>
<feature type="region of interest" description="Disordered" evidence="13">
    <location>
        <begin position="63"/>
        <end position="86"/>
    </location>
</feature>
<feature type="compositionally biased region" description="Basic and acidic residues" evidence="13">
    <location>
        <begin position="331"/>
        <end position="344"/>
    </location>
</feature>
<keyword evidence="16" id="KW-1185">Reference proteome</keyword>
<feature type="compositionally biased region" description="Polar residues" evidence="13">
    <location>
        <begin position="135"/>
        <end position="146"/>
    </location>
</feature>
<dbReference type="GO" id="GO:0000978">
    <property type="term" value="F:RNA polymerase II cis-regulatory region sequence-specific DNA binding"/>
    <property type="evidence" value="ECO:0007669"/>
    <property type="project" value="InterPro"/>
</dbReference>
<evidence type="ECO:0000256" key="5">
    <source>
        <dbReference type="ARBA" id="ARBA00022737"/>
    </source>
</evidence>
<evidence type="ECO:0000256" key="2">
    <source>
        <dbReference type="ARBA" id="ARBA00004496"/>
    </source>
</evidence>
<dbReference type="STRING" id="559298.A0A179UBK5"/>
<protein>
    <submittedName>
        <fullName evidence="15">Zinc finger protein MSN2/4</fullName>
    </submittedName>
</protein>
<keyword evidence="8" id="KW-0805">Transcription regulation</keyword>
<dbReference type="GO" id="GO:0000785">
    <property type="term" value="C:chromatin"/>
    <property type="evidence" value="ECO:0007669"/>
    <property type="project" value="TreeGrafter"/>
</dbReference>
<dbReference type="Pfam" id="PF00096">
    <property type="entry name" value="zf-C2H2"/>
    <property type="match status" value="2"/>
</dbReference>
<evidence type="ECO:0000256" key="9">
    <source>
        <dbReference type="ARBA" id="ARBA00023026"/>
    </source>
</evidence>
<feature type="compositionally biased region" description="Polar residues" evidence="13">
    <location>
        <begin position="504"/>
        <end position="525"/>
    </location>
</feature>
<keyword evidence="4" id="KW-0479">Metal-binding</keyword>
<evidence type="ECO:0000313" key="15">
    <source>
        <dbReference type="EMBL" id="OAT03912.1"/>
    </source>
</evidence>
<evidence type="ECO:0000256" key="10">
    <source>
        <dbReference type="ARBA" id="ARBA00023163"/>
    </source>
</evidence>
<evidence type="ECO:0000256" key="13">
    <source>
        <dbReference type="SAM" id="MobiDB-lite"/>
    </source>
</evidence>
<feature type="region of interest" description="Disordered" evidence="13">
    <location>
        <begin position="23"/>
        <end position="49"/>
    </location>
</feature>
<feature type="compositionally biased region" description="Low complexity" evidence="13">
    <location>
        <begin position="526"/>
        <end position="543"/>
    </location>
</feature>
<evidence type="ECO:0000256" key="7">
    <source>
        <dbReference type="ARBA" id="ARBA00022833"/>
    </source>
</evidence>
<dbReference type="InterPro" id="IPR051059">
    <property type="entry name" value="VerF-like"/>
</dbReference>
<feature type="compositionally biased region" description="Polar residues" evidence="13">
    <location>
        <begin position="553"/>
        <end position="564"/>
    </location>
</feature>
<dbReference type="KEGG" id="bgh:BDBG_00571"/>
<evidence type="ECO:0000256" key="3">
    <source>
        <dbReference type="ARBA" id="ARBA00022490"/>
    </source>
</evidence>
<gene>
    <name evidence="15" type="ORF">BDBG_00571</name>
</gene>
<dbReference type="RefSeq" id="XP_002629325.1">
    <property type="nucleotide sequence ID" value="XM_002629279.2"/>
</dbReference>
<dbReference type="AlphaFoldDB" id="A0A179UBK5"/>
<feature type="compositionally biased region" description="Low complexity" evidence="13">
    <location>
        <begin position="445"/>
        <end position="465"/>
    </location>
</feature>
<feature type="region of interest" description="Disordered" evidence="13">
    <location>
        <begin position="134"/>
        <end position="170"/>
    </location>
</feature>
<dbReference type="GO" id="GO:0005634">
    <property type="term" value="C:nucleus"/>
    <property type="evidence" value="ECO:0007669"/>
    <property type="project" value="UniProtKB-SubCell"/>
</dbReference>
<keyword evidence="7" id="KW-0862">Zinc</keyword>
<keyword evidence="10" id="KW-0804">Transcription</keyword>
<dbReference type="GO" id="GO:0000981">
    <property type="term" value="F:DNA-binding transcription factor activity, RNA polymerase II-specific"/>
    <property type="evidence" value="ECO:0007669"/>
    <property type="project" value="InterPro"/>
</dbReference>
<evidence type="ECO:0000256" key="4">
    <source>
        <dbReference type="ARBA" id="ARBA00022723"/>
    </source>
</evidence>
<dbReference type="Gene3D" id="3.30.160.60">
    <property type="entry name" value="Classic Zinc Finger"/>
    <property type="match status" value="2"/>
</dbReference>
<dbReference type="PROSITE" id="PS00028">
    <property type="entry name" value="ZINC_FINGER_C2H2_1"/>
    <property type="match status" value="2"/>
</dbReference>
<reference evidence="16" key="1">
    <citation type="journal article" date="2015" name="PLoS Genet.">
        <title>The dynamic genome and transcriptome of the human fungal pathogen Blastomyces and close relative Emmonsia.</title>
        <authorList>
            <person name="Munoz J.F."/>
            <person name="Gauthier G.M."/>
            <person name="Desjardins C.A."/>
            <person name="Gallo J.E."/>
            <person name="Holder J."/>
            <person name="Sullivan T.D."/>
            <person name="Marty A.J."/>
            <person name="Carmen J.C."/>
            <person name="Chen Z."/>
            <person name="Ding L."/>
            <person name="Gujja S."/>
            <person name="Magrini V."/>
            <person name="Misas E."/>
            <person name="Mitreva M."/>
            <person name="Priest M."/>
            <person name="Saif S."/>
            <person name="Whiston E.A."/>
            <person name="Young S."/>
            <person name="Zeng Q."/>
            <person name="Goldman W.E."/>
            <person name="Mardis E.R."/>
            <person name="Taylor J.W."/>
            <person name="McEwen J.G."/>
            <person name="Clay O.K."/>
            <person name="Klein B.S."/>
            <person name="Cuomo C.A."/>
        </authorList>
    </citation>
    <scope>NUCLEOTIDE SEQUENCE [LARGE SCALE GENOMIC DNA]</scope>
    <source>
        <strain evidence="16">SLH14081</strain>
    </source>
</reference>
<dbReference type="SMART" id="SM00355">
    <property type="entry name" value="ZnF_C2H2"/>
    <property type="match status" value="2"/>
</dbReference>
<accession>A0A179UBK5</accession>
<comment type="subcellular location">
    <subcellularLocation>
        <location evidence="2">Cytoplasm</location>
    </subcellularLocation>
    <subcellularLocation>
        <location evidence="1">Nucleus</location>
    </subcellularLocation>
</comment>
<name>A0A179UBK5_BLAGS</name>
<dbReference type="FunFam" id="3.30.160.60:FF:000243">
    <property type="entry name" value="Probable transcription factor steA"/>
    <property type="match status" value="1"/>
</dbReference>
<dbReference type="PROSITE" id="PS50157">
    <property type="entry name" value="ZINC_FINGER_C2H2_2"/>
    <property type="match status" value="2"/>
</dbReference>
<dbReference type="InterPro" id="IPR013087">
    <property type="entry name" value="Znf_C2H2_type"/>
</dbReference>
<evidence type="ECO:0000256" key="8">
    <source>
        <dbReference type="ARBA" id="ARBA00023015"/>
    </source>
</evidence>
<dbReference type="FunFam" id="3.30.160.60:FF:000141">
    <property type="entry name" value="C2H2 zinc finger protein"/>
    <property type="match status" value="1"/>
</dbReference>
<dbReference type="InterPro" id="IPR036236">
    <property type="entry name" value="Znf_C2H2_sf"/>
</dbReference>
<evidence type="ECO:0000256" key="11">
    <source>
        <dbReference type="ARBA" id="ARBA00023242"/>
    </source>
</evidence>
<sequence>MEPTYAMHAAPVSGPSPFYYYNPDPDTHNGQHGHFSPHPSEMQQQQHPNGQMPIYPNQAIQQQQQPLHPQQTMQEKPAGYPHGHLPAQTHAMSLLNGTMHMTPPTASPQPPQPLHLKPSIVLHQDLPSLIPLDTSCGNSNDNNGTTDLYGFPSTPPLSSSGSTVSSPPSSCGMLHTPVNGSFFQLETIEGVKEGCQSDVQTEILANLDWARSSSPPMTPVFIQGPARASHREGLQSGLSRVLSRVASASTAANSCPSLSPSPSPVLTSLLLHHHHQHHQHHHHPHPPPASLPPPPCSSDFCDPRQLTVESSAQSSSSSDFPPLPSLSSPSHHPDDLHPDHEAHKFNLGAETNSLPHHLSHTSLSDSADHTDDTLGSLPSFDSFSDLDSEDEFVNDIVDFTPTENTFFLGDKRRRVASYSPDADDLVSEQSLEDFDDEDLFARSGLPLLPSELPEPESTPTTTSTLATGDMRTKKRLTPRKQVKRPSSSDSDSDTLGSIIKAAQANVNSRGSNANGNTNGTHTLGESTSSTQQQQQQQQQQHQTNDAPTKETSESNLQTSNTSDATIPAPVVPVNRRGRKQSLTEDPSKTFVCTLCSRRFRRQEHLKRHYRSLHTQDKPFECHECGKKFSRSDNLAQHARTHGGGAIVMGVLDTRDMHTDSGSPYDDQDAGALGAVLYEAAQAAANKSTTSESSSDNGMSPTPFPDRKRPIKKRKREESA</sequence>
<dbReference type="Proteomes" id="UP000002038">
    <property type="component" value="Unassembled WGS sequence"/>
</dbReference>
<organism evidence="15 16">
    <name type="scientific">Blastomyces gilchristii (strain SLH14081)</name>
    <name type="common">Blastomyces dermatitidis</name>
    <dbReference type="NCBI Taxonomy" id="559298"/>
    <lineage>
        <taxon>Eukaryota</taxon>
        <taxon>Fungi</taxon>
        <taxon>Dikarya</taxon>
        <taxon>Ascomycota</taxon>
        <taxon>Pezizomycotina</taxon>
        <taxon>Eurotiomycetes</taxon>
        <taxon>Eurotiomycetidae</taxon>
        <taxon>Onygenales</taxon>
        <taxon>Ajellomycetaceae</taxon>
        <taxon>Blastomyces</taxon>
    </lineage>
</organism>
<feature type="compositionally biased region" description="Polar residues" evidence="13">
    <location>
        <begin position="684"/>
        <end position="699"/>
    </location>
</feature>
<dbReference type="EMBL" id="GG657448">
    <property type="protein sequence ID" value="OAT03912.1"/>
    <property type="molecule type" value="Genomic_DNA"/>
</dbReference>
<keyword evidence="3" id="KW-0963">Cytoplasm</keyword>
<dbReference type="VEuPathDB" id="FungiDB:BDBG_00571"/>
<evidence type="ECO:0000256" key="12">
    <source>
        <dbReference type="PROSITE-ProRule" id="PRU00042"/>
    </source>
</evidence>
<evidence type="ECO:0000256" key="6">
    <source>
        <dbReference type="ARBA" id="ARBA00022771"/>
    </source>
</evidence>
<feature type="compositionally biased region" description="Low complexity" evidence="13">
    <location>
        <begin position="63"/>
        <end position="74"/>
    </location>
</feature>
<evidence type="ECO:0000259" key="14">
    <source>
        <dbReference type="PROSITE" id="PS50157"/>
    </source>
</evidence>
<evidence type="ECO:0000313" key="16">
    <source>
        <dbReference type="Proteomes" id="UP000002038"/>
    </source>
</evidence>
<feature type="compositionally biased region" description="Low complexity" evidence="13">
    <location>
        <begin position="156"/>
        <end position="170"/>
    </location>
</feature>
<feature type="region of interest" description="Disordered" evidence="13">
    <location>
        <begin position="445"/>
        <end position="583"/>
    </location>
</feature>
<feature type="compositionally biased region" description="Basic residues" evidence="13">
    <location>
        <begin position="273"/>
        <end position="285"/>
    </location>
</feature>
<feature type="compositionally biased region" description="Pro residues" evidence="13">
    <location>
        <begin position="286"/>
        <end position="296"/>
    </location>
</feature>
<dbReference type="GO" id="GO:0008270">
    <property type="term" value="F:zinc ion binding"/>
    <property type="evidence" value="ECO:0007669"/>
    <property type="project" value="UniProtKB-KW"/>
</dbReference>
<feature type="compositionally biased region" description="Basic residues" evidence="13">
    <location>
        <begin position="708"/>
        <end position="719"/>
    </location>
</feature>
<dbReference type="OrthoDB" id="654211at2759"/>
<proteinExistence type="predicted"/>
<feature type="domain" description="C2H2-type" evidence="14">
    <location>
        <begin position="619"/>
        <end position="646"/>
    </location>
</feature>
<dbReference type="GeneID" id="8510662"/>
<keyword evidence="9" id="KW-0843">Virulence</keyword>
<dbReference type="GO" id="GO:0005737">
    <property type="term" value="C:cytoplasm"/>
    <property type="evidence" value="ECO:0007669"/>
    <property type="project" value="UniProtKB-SubCell"/>
</dbReference>
<keyword evidence="5" id="KW-0677">Repeat</keyword>
<evidence type="ECO:0000256" key="1">
    <source>
        <dbReference type="ARBA" id="ARBA00004123"/>
    </source>
</evidence>